<dbReference type="KEGG" id="mgg:MPLG2_2183"/>
<feature type="domain" description="MannoseP isomerase/GMP-like beta-helix" evidence="2">
    <location>
        <begin position="295"/>
        <end position="347"/>
    </location>
</feature>
<proteinExistence type="predicted"/>
<accession>A0A2N9JI10</accession>
<feature type="domain" description="Nucleotidyl transferase" evidence="1">
    <location>
        <begin position="4"/>
        <end position="285"/>
    </location>
</feature>
<dbReference type="EMBL" id="LT985188">
    <property type="protein sequence ID" value="SPD87213.1"/>
    <property type="molecule type" value="Genomic_DNA"/>
</dbReference>
<evidence type="ECO:0000259" key="2">
    <source>
        <dbReference type="Pfam" id="PF22640"/>
    </source>
</evidence>
<evidence type="ECO:0000313" key="4">
    <source>
        <dbReference type="Proteomes" id="UP000238164"/>
    </source>
</evidence>
<dbReference type="SUPFAM" id="SSF159283">
    <property type="entry name" value="Guanosine diphospho-D-mannose pyrophosphorylase/mannose-6-phosphate isomerase linker domain"/>
    <property type="match status" value="1"/>
</dbReference>
<dbReference type="GO" id="GO:0004475">
    <property type="term" value="F:mannose-1-phosphate guanylyltransferase (GTP) activity"/>
    <property type="evidence" value="ECO:0007669"/>
    <property type="project" value="InterPro"/>
</dbReference>
<dbReference type="InterPro" id="IPR029044">
    <property type="entry name" value="Nucleotide-diphossugar_trans"/>
</dbReference>
<dbReference type="InterPro" id="IPR049577">
    <property type="entry name" value="GMPP_N"/>
</dbReference>
<dbReference type="PANTHER" id="PTHR46390">
    <property type="entry name" value="MANNOSE-1-PHOSPHATE GUANYLYLTRANSFERASE"/>
    <property type="match status" value="1"/>
</dbReference>
<dbReference type="InterPro" id="IPR051161">
    <property type="entry name" value="Mannose-6P_isomerase_type2"/>
</dbReference>
<dbReference type="Proteomes" id="UP000238164">
    <property type="component" value="Chromosome 1"/>
</dbReference>
<gene>
    <name evidence="3" type="ORF">MPLG2_2183</name>
</gene>
<dbReference type="GO" id="GO:0009298">
    <property type="term" value="P:GDP-mannose biosynthetic process"/>
    <property type="evidence" value="ECO:0007669"/>
    <property type="project" value="TreeGrafter"/>
</dbReference>
<dbReference type="Pfam" id="PF00483">
    <property type="entry name" value="NTP_transferase"/>
    <property type="match status" value="1"/>
</dbReference>
<name>A0A2N9JI10_9ACTN</name>
<dbReference type="InterPro" id="IPR005835">
    <property type="entry name" value="NTP_transferase_dom"/>
</dbReference>
<dbReference type="Pfam" id="PF22640">
    <property type="entry name" value="ManC_GMP_beta-helix"/>
    <property type="match status" value="1"/>
</dbReference>
<reference evidence="3 4" key="1">
    <citation type="submission" date="2018-02" db="EMBL/GenBank/DDBJ databases">
        <authorList>
            <person name="Cohen D.B."/>
            <person name="Kent A.D."/>
        </authorList>
    </citation>
    <scope>NUCLEOTIDE SEQUENCE [LARGE SCALE GENOMIC DNA]</scope>
    <source>
        <strain evidence="3">1</strain>
    </source>
</reference>
<evidence type="ECO:0000313" key="3">
    <source>
        <dbReference type="EMBL" id="SPD87213.1"/>
    </source>
</evidence>
<dbReference type="OrthoDB" id="9806359at2"/>
<dbReference type="SUPFAM" id="SSF53448">
    <property type="entry name" value="Nucleotide-diphospho-sugar transferases"/>
    <property type="match status" value="1"/>
</dbReference>
<keyword evidence="4" id="KW-1185">Reference proteome</keyword>
<evidence type="ECO:0000259" key="1">
    <source>
        <dbReference type="Pfam" id="PF00483"/>
    </source>
</evidence>
<keyword evidence="3" id="KW-0808">Transferase</keyword>
<dbReference type="InterPro" id="IPR054566">
    <property type="entry name" value="ManC/GMP-like_b-helix"/>
</dbReference>
<protein>
    <submittedName>
        <fullName evidence="3">Mannose-1-phosphate guanylyltransferase (GDP)</fullName>
    </submittedName>
</protein>
<dbReference type="CDD" id="cd02509">
    <property type="entry name" value="GDP-M1P_Guanylyltransferase"/>
    <property type="match status" value="1"/>
</dbReference>
<dbReference type="Gene3D" id="3.90.550.10">
    <property type="entry name" value="Spore Coat Polysaccharide Biosynthesis Protein SpsA, Chain A"/>
    <property type="match status" value="1"/>
</dbReference>
<keyword evidence="3" id="KW-0548">Nucleotidyltransferase</keyword>
<sequence>MRFAVIMAGGSGTRLWPLSRKGTPKQLLRLIEGRSLLRIAYERLGGLVPPERVLVCTGAAYADQVRAELPELPEANILGEPEGRDSLNAVAWPAAVIAARDPDAVIAQVTADQLIEPVAVFTDALAQAFDVAEGDAQALVTLGVVPTSPHTGYGYLHRGAAVPGRPEVHEVLEFREKPDRATAREYLDSGAYWWNAGMFVWRAATFLEQLEALHPATHNAVLELAAHPDRLEAIFPSLHKTSVDYAIMEPVSAGAGTAHVLAVALPVRWHDVGGYASLAEVLSHDAAGNALIGPSVHLDAERNVIINTAGDDHVISLLGCSDLVVVTTPTVTMVAPVDEAERVRELVALVRAEAGESYV</sequence>
<organism evidence="3 4">
    <name type="scientific">Micropruina glycogenica</name>
    <dbReference type="NCBI Taxonomy" id="75385"/>
    <lineage>
        <taxon>Bacteria</taxon>
        <taxon>Bacillati</taxon>
        <taxon>Actinomycetota</taxon>
        <taxon>Actinomycetes</taxon>
        <taxon>Propionibacteriales</taxon>
        <taxon>Nocardioidaceae</taxon>
        <taxon>Micropruina</taxon>
    </lineage>
</organism>
<dbReference type="PANTHER" id="PTHR46390:SF1">
    <property type="entry name" value="MANNOSE-1-PHOSPHATE GUANYLYLTRANSFERASE"/>
    <property type="match status" value="1"/>
</dbReference>
<dbReference type="RefSeq" id="WP_105185993.1">
    <property type="nucleotide sequence ID" value="NZ_BAAAGO010000034.1"/>
</dbReference>
<dbReference type="AlphaFoldDB" id="A0A2N9JI10"/>